<dbReference type="Proteomes" id="UP000243499">
    <property type="component" value="Chromosome 1"/>
</dbReference>
<evidence type="ECO:0000313" key="2">
    <source>
        <dbReference type="EMBL" id="PVH66047.1"/>
    </source>
</evidence>
<evidence type="ECO:0000256" key="1">
    <source>
        <dbReference type="SAM" id="MobiDB-lite"/>
    </source>
</evidence>
<feature type="region of interest" description="Disordered" evidence="1">
    <location>
        <begin position="1"/>
        <end position="87"/>
    </location>
</feature>
<feature type="compositionally biased region" description="Basic residues" evidence="1">
    <location>
        <begin position="17"/>
        <end position="30"/>
    </location>
</feature>
<accession>A0A2T8KV39</accession>
<gene>
    <name evidence="2" type="ORF">PAHAL_1G133900</name>
</gene>
<organism evidence="2">
    <name type="scientific">Panicum hallii</name>
    <dbReference type="NCBI Taxonomy" id="206008"/>
    <lineage>
        <taxon>Eukaryota</taxon>
        <taxon>Viridiplantae</taxon>
        <taxon>Streptophyta</taxon>
        <taxon>Embryophyta</taxon>
        <taxon>Tracheophyta</taxon>
        <taxon>Spermatophyta</taxon>
        <taxon>Magnoliopsida</taxon>
        <taxon>Liliopsida</taxon>
        <taxon>Poales</taxon>
        <taxon>Poaceae</taxon>
        <taxon>PACMAD clade</taxon>
        <taxon>Panicoideae</taxon>
        <taxon>Panicodae</taxon>
        <taxon>Paniceae</taxon>
        <taxon>Panicinae</taxon>
        <taxon>Panicum</taxon>
        <taxon>Panicum sect. Panicum</taxon>
    </lineage>
</organism>
<feature type="region of interest" description="Disordered" evidence="1">
    <location>
        <begin position="154"/>
        <end position="217"/>
    </location>
</feature>
<name>A0A2T8KV39_9POAL</name>
<feature type="compositionally biased region" description="Pro residues" evidence="1">
    <location>
        <begin position="31"/>
        <end position="42"/>
    </location>
</feature>
<dbReference type="EMBL" id="CM008046">
    <property type="protein sequence ID" value="PVH66047.1"/>
    <property type="molecule type" value="Genomic_DNA"/>
</dbReference>
<reference evidence="2" key="1">
    <citation type="submission" date="2018-04" db="EMBL/GenBank/DDBJ databases">
        <title>WGS assembly of Panicum hallii.</title>
        <authorList>
            <person name="Lovell J."/>
            <person name="Jenkins J."/>
            <person name="Lowry D."/>
            <person name="Mamidi S."/>
            <person name="Sreedasyam A."/>
            <person name="Weng X."/>
            <person name="Barry K."/>
            <person name="Bonette J."/>
            <person name="Campitelli B."/>
            <person name="Daum C."/>
            <person name="Gordon S."/>
            <person name="Gould B."/>
            <person name="Lipzen A."/>
            <person name="Macqueen A."/>
            <person name="Palacio-Mejia J."/>
            <person name="Plott C."/>
            <person name="Shakirov E."/>
            <person name="Shu S."/>
            <person name="Yoshinaga Y."/>
            <person name="Zane M."/>
            <person name="Rokhsar D."/>
            <person name="Grimwood J."/>
            <person name="Schmutz J."/>
            <person name="Juenger T."/>
        </authorList>
    </citation>
    <scope>NUCLEOTIDE SEQUENCE [LARGE SCALE GENOMIC DNA]</scope>
    <source>
        <strain evidence="2">FIL2</strain>
    </source>
</reference>
<feature type="compositionally biased region" description="Polar residues" evidence="1">
    <location>
        <begin position="154"/>
        <end position="166"/>
    </location>
</feature>
<dbReference type="Gramene" id="PVH66047">
    <property type="protein sequence ID" value="PVH66047"/>
    <property type="gene ID" value="PAHAL_1G133900"/>
</dbReference>
<feature type="compositionally biased region" description="Basic and acidic residues" evidence="1">
    <location>
        <begin position="184"/>
        <end position="201"/>
    </location>
</feature>
<proteinExistence type="predicted"/>
<dbReference type="AlphaFoldDB" id="A0A2T8KV39"/>
<sequence>MDPHLVPPGGTVTSGSHARRRRTLRSRTRPRPPSPLLPPGELAPPLLGAIASRRAGRGEEQGCLHGQPPSGAELSLTRRPANASRHELPGRRFRSLKLASRSNFAQARQYSLQHTVHIIFSPFFNPRLQGALQFEFLRDASKQHLVLSFCPTRQQQLSSTAPNPSTRYLLPSFRSKSGRSGSCDGERSRGRDGERREDGRARPRPAGSWGHWGVANRNREVADGKPIVNWPSE</sequence>
<protein>
    <submittedName>
        <fullName evidence="2">Uncharacterized protein</fullName>
    </submittedName>
</protein>